<dbReference type="AlphaFoldDB" id="Q2QXZ3"/>
<gene>
    <name evidence="2" type="ordered locus">LOC_Os12g04400</name>
</gene>
<organism evidence="2">
    <name type="scientific">Oryza sativa subsp. japonica</name>
    <name type="common">Rice</name>
    <dbReference type="NCBI Taxonomy" id="39947"/>
    <lineage>
        <taxon>Eukaryota</taxon>
        <taxon>Viridiplantae</taxon>
        <taxon>Streptophyta</taxon>
        <taxon>Embryophyta</taxon>
        <taxon>Tracheophyta</taxon>
        <taxon>Spermatophyta</taxon>
        <taxon>Magnoliopsida</taxon>
        <taxon>Liliopsida</taxon>
        <taxon>Poales</taxon>
        <taxon>Poaceae</taxon>
        <taxon>BOP clade</taxon>
        <taxon>Oryzoideae</taxon>
        <taxon>Oryzeae</taxon>
        <taxon>Oryzinae</taxon>
        <taxon>Oryza</taxon>
        <taxon>Oryza sativa</taxon>
    </lineage>
</organism>
<evidence type="ECO:0000313" key="2">
    <source>
        <dbReference type="EMBL" id="ABA95777.1"/>
    </source>
</evidence>
<feature type="compositionally biased region" description="Gly residues" evidence="1">
    <location>
        <begin position="72"/>
        <end position="81"/>
    </location>
</feature>
<proteinExistence type="predicted"/>
<reference evidence="2" key="1">
    <citation type="journal article" date="2005" name="BMC Biol.">
        <title>The sequence of rice chromosomes 11 and 12, rich in disease resistance genes and recent gene duplications.</title>
        <authorList>
            <consortium name="The rice chromosomes 11 and 12 sequencing consortia"/>
        </authorList>
    </citation>
    <scope>NUCLEOTIDE SEQUENCE [LARGE SCALE GENOMIC DNA]</scope>
</reference>
<feature type="region of interest" description="Disordered" evidence="1">
    <location>
        <begin position="1"/>
        <end position="81"/>
    </location>
</feature>
<feature type="compositionally biased region" description="Low complexity" evidence="1">
    <location>
        <begin position="1"/>
        <end position="26"/>
    </location>
</feature>
<dbReference type="EMBL" id="DP000011">
    <property type="protein sequence ID" value="ABA95777.1"/>
    <property type="molecule type" value="Genomic_DNA"/>
</dbReference>
<evidence type="ECO:0000256" key="1">
    <source>
        <dbReference type="SAM" id="MobiDB-lite"/>
    </source>
</evidence>
<name>Q2QXZ3_ORYSJ</name>
<accession>Q2QXZ3</accession>
<protein>
    <submittedName>
        <fullName evidence="2">Uncharacterized protein</fullName>
    </submittedName>
</protein>
<reference evidence="2" key="2">
    <citation type="submission" date="2005-04" db="EMBL/GenBank/DDBJ databases">
        <authorList>
            <person name="Buell C.R."/>
            <person name="Wing R.A."/>
            <person name="McCombie W.A."/>
            <person name="Ouyang S."/>
        </authorList>
    </citation>
    <scope>NUCLEOTIDE SEQUENCE</scope>
</reference>
<reference evidence="2" key="3">
    <citation type="submission" date="2006-01" db="EMBL/GenBank/DDBJ databases">
        <authorList>
            <person name="Buell R."/>
        </authorList>
    </citation>
    <scope>NUCLEOTIDE SEQUENCE</scope>
</reference>
<sequence>MDPPVADTVAPPVGGSTSTSAADDTSQPVPHLTPPHAAALLDLQGEGGEGGAPPDPPPPCLPSAGSARRGRFGGTAMGNDI</sequence>